<dbReference type="Pfam" id="PF08281">
    <property type="entry name" value="Sigma70_r4_2"/>
    <property type="match status" value="1"/>
</dbReference>
<dbReference type="EMBL" id="LT608328">
    <property type="protein sequence ID" value="SCM57482.1"/>
    <property type="molecule type" value="Genomic_DNA"/>
</dbReference>
<evidence type="ECO:0000313" key="7">
    <source>
        <dbReference type="EMBL" id="SCM57482.1"/>
    </source>
</evidence>
<feature type="domain" description="RNA polymerase sigma-70 region 2" evidence="5">
    <location>
        <begin position="33"/>
        <end position="95"/>
    </location>
</feature>
<dbReference type="GO" id="GO:0006352">
    <property type="term" value="P:DNA-templated transcription initiation"/>
    <property type="evidence" value="ECO:0007669"/>
    <property type="project" value="InterPro"/>
</dbReference>
<dbReference type="SUPFAM" id="SSF88659">
    <property type="entry name" value="Sigma3 and sigma4 domains of RNA polymerase sigma factors"/>
    <property type="match status" value="1"/>
</dbReference>
<keyword evidence="2" id="KW-0805">Transcription regulation</keyword>
<dbReference type="InterPro" id="IPR013249">
    <property type="entry name" value="RNA_pol_sigma70_r4_t2"/>
</dbReference>
<comment type="similarity">
    <text evidence="1">Belongs to the sigma-70 factor family. ECF subfamily.</text>
</comment>
<keyword evidence="3" id="KW-0731">Sigma factor</keyword>
<protein>
    <submittedName>
        <fullName evidence="7">RNA polymerase sigma factor SigZ</fullName>
    </submittedName>
</protein>
<dbReference type="NCBIfam" id="TIGR02937">
    <property type="entry name" value="sigma70-ECF"/>
    <property type="match status" value="1"/>
</dbReference>
<keyword evidence="4" id="KW-0804">Transcription</keyword>
<dbReference type="InterPro" id="IPR039425">
    <property type="entry name" value="RNA_pol_sigma-70-like"/>
</dbReference>
<dbReference type="InterPro" id="IPR014284">
    <property type="entry name" value="RNA_pol_sigma-70_dom"/>
</dbReference>
<evidence type="ECO:0000256" key="2">
    <source>
        <dbReference type="ARBA" id="ARBA00023015"/>
    </source>
</evidence>
<dbReference type="KEGG" id="pmuc:ING2E5A_1358"/>
<dbReference type="PANTHER" id="PTHR43133">
    <property type="entry name" value="RNA POLYMERASE ECF-TYPE SIGMA FACTO"/>
    <property type="match status" value="1"/>
</dbReference>
<dbReference type="InterPro" id="IPR007627">
    <property type="entry name" value="RNA_pol_sigma70_r2"/>
</dbReference>
<sequence length="199" mass="24124">MEEYRGDSSGPTEEQILIRQLKRGEMGSYEIIFHRYYSLYFQFAKGMLKDEQAAEDILQNVFMKIWMKRERLNENQSIRNYIYVLTKREILNHFRLKYHSQVILTEEIRQFDMADKHKIQELDYHELRETVQQVIDCMPPRRRDIYCMSRLKSIPNKEIAQQLGISIRTVEKHLELALQTFRKQLGDFLFILVYLGFKF</sequence>
<dbReference type="AlphaFoldDB" id="A0A1G4G6L9"/>
<keyword evidence="8" id="KW-1185">Reference proteome</keyword>
<dbReference type="PANTHER" id="PTHR43133:SF46">
    <property type="entry name" value="RNA POLYMERASE SIGMA-70 FACTOR ECF SUBFAMILY"/>
    <property type="match status" value="1"/>
</dbReference>
<evidence type="ECO:0000256" key="1">
    <source>
        <dbReference type="ARBA" id="ARBA00010641"/>
    </source>
</evidence>
<reference evidence="7 8" key="1">
    <citation type="submission" date="2016-08" db="EMBL/GenBank/DDBJ databases">
        <authorList>
            <person name="Seilhamer J.J."/>
        </authorList>
    </citation>
    <scope>NUCLEOTIDE SEQUENCE [LARGE SCALE GENOMIC DNA]</scope>
    <source>
        <strain evidence="7">ING2-E5A</strain>
    </source>
</reference>
<dbReference type="InterPro" id="IPR013324">
    <property type="entry name" value="RNA_pol_sigma_r3/r4-like"/>
</dbReference>
<dbReference type="Proteomes" id="UP000178485">
    <property type="component" value="Chromosome i"/>
</dbReference>
<gene>
    <name evidence="7" type="primary">sigZ</name>
    <name evidence="7" type="ORF">ING2E5A_1358</name>
</gene>
<dbReference type="GO" id="GO:0003677">
    <property type="term" value="F:DNA binding"/>
    <property type="evidence" value="ECO:0007669"/>
    <property type="project" value="InterPro"/>
</dbReference>
<accession>A0A1G4G6L9</accession>
<dbReference type="InterPro" id="IPR013325">
    <property type="entry name" value="RNA_pol_sigma_r2"/>
</dbReference>
<dbReference type="Gene3D" id="1.10.1740.10">
    <property type="match status" value="1"/>
</dbReference>
<organism evidence="7 8">
    <name type="scientific">Petrimonas mucosa</name>
    <dbReference type="NCBI Taxonomy" id="1642646"/>
    <lineage>
        <taxon>Bacteria</taxon>
        <taxon>Pseudomonadati</taxon>
        <taxon>Bacteroidota</taxon>
        <taxon>Bacteroidia</taxon>
        <taxon>Bacteroidales</taxon>
        <taxon>Dysgonomonadaceae</taxon>
        <taxon>Petrimonas</taxon>
    </lineage>
</organism>
<proteinExistence type="inferred from homology"/>
<dbReference type="Gene3D" id="1.10.10.10">
    <property type="entry name" value="Winged helix-like DNA-binding domain superfamily/Winged helix DNA-binding domain"/>
    <property type="match status" value="1"/>
</dbReference>
<dbReference type="RefSeq" id="WP_071136718.1">
    <property type="nucleotide sequence ID" value="NZ_DUQN01000029.1"/>
</dbReference>
<evidence type="ECO:0000256" key="4">
    <source>
        <dbReference type="ARBA" id="ARBA00023163"/>
    </source>
</evidence>
<dbReference type="STRING" id="1642646.ING2E5A_1358"/>
<evidence type="ECO:0000313" key="8">
    <source>
        <dbReference type="Proteomes" id="UP000178485"/>
    </source>
</evidence>
<evidence type="ECO:0000256" key="3">
    <source>
        <dbReference type="ARBA" id="ARBA00023082"/>
    </source>
</evidence>
<dbReference type="GO" id="GO:0016987">
    <property type="term" value="F:sigma factor activity"/>
    <property type="evidence" value="ECO:0007669"/>
    <property type="project" value="UniProtKB-KW"/>
</dbReference>
<dbReference type="Pfam" id="PF04542">
    <property type="entry name" value="Sigma70_r2"/>
    <property type="match status" value="1"/>
</dbReference>
<evidence type="ECO:0000259" key="5">
    <source>
        <dbReference type="Pfam" id="PF04542"/>
    </source>
</evidence>
<dbReference type="InterPro" id="IPR036388">
    <property type="entry name" value="WH-like_DNA-bd_sf"/>
</dbReference>
<evidence type="ECO:0000259" key="6">
    <source>
        <dbReference type="Pfam" id="PF08281"/>
    </source>
</evidence>
<dbReference type="NCBIfam" id="TIGR02985">
    <property type="entry name" value="Sig70_bacteroi1"/>
    <property type="match status" value="1"/>
</dbReference>
<name>A0A1G4G6L9_9BACT</name>
<feature type="domain" description="RNA polymerase sigma factor 70 region 4 type 2" evidence="6">
    <location>
        <begin position="129"/>
        <end position="179"/>
    </location>
</feature>
<dbReference type="SUPFAM" id="SSF88946">
    <property type="entry name" value="Sigma2 domain of RNA polymerase sigma factors"/>
    <property type="match status" value="1"/>
</dbReference>
<dbReference type="InterPro" id="IPR014327">
    <property type="entry name" value="RNA_pol_sigma70_bacteroid"/>
</dbReference>